<dbReference type="CDD" id="cd06565">
    <property type="entry name" value="GH20_GcnA-like"/>
    <property type="match status" value="1"/>
</dbReference>
<dbReference type="GeneID" id="106172422"/>
<dbReference type="InterPro" id="IPR038901">
    <property type="entry name" value="HEXDC-like"/>
</dbReference>
<comment type="similarity">
    <text evidence="2">Belongs to the glycosyl hydrolase 20 family.</text>
</comment>
<evidence type="ECO:0000256" key="2">
    <source>
        <dbReference type="ARBA" id="ARBA00006285"/>
    </source>
</evidence>
<name>A0A1S3JE28_LINAN</name>
<proteinExistence type="inferred from homology"/>
<sequence length="505" mass="57837">MAQGPGADKISLVHLDLKGAPPKLVYYEQLFPLLKQWGAGGLLVEYEDMFPYWGELEILQAKNMYRQEEIRQIVTLAKQNDLIVTPLVPTFGHLEFLLKHEKFRHLREVPKYPMSLCPLNPDSLIIVGQMIDQVLSLHPESNWFHIGGDEVFHIGCCEQCKAFNADDKQDKELYLYFTGQVLKLMKEKYPDKTCIMWDDMLRNRSLHQLKASGIGDLVEPMVWQYSQQLELPEDIWCRYSQVFPSVWIATAYKGATGPAQQATNIAYHIENHKAWVSVASQVATLFKNFRGYALTGWQRYDHYAGLCELLPQAIPSLALNLHILRQGAFTFELYDAVSKQLGFTEPVTLNPFGLFEPIQCQFPGSEIYKGIIILLRLTAEYDMIINSDRVKSWMSEYHVKYNVCNPVHVEHILKPAKKLQKDFEEYKKYMQLALANVYYSDTVEEWVCDHILSKLGRLNELIHTAERMLVIENEAQMNGVLAGGSGAMDLDRSVVEGETDDGNST</sequence>
<evidence type="ECO:0000313" key="7">
    <source>
        <dbReference type="RefSeq" id="XP_013408583.1"/>
    </source>
</evidence>
<dbReference type="GO" id="GO:0004563">
    <property type="term" value="F:beta-N-acetylhexosaminidase activity"/>
    <property type="evidence" value="ECO:0007669"/>
    <property type="project" value="UniProtKB-EC"/>
</dbReference>
<comment type="catalytic activity">
    <reaction evidence="1">
        <text>Hydrolysis of terminal non-reducing N-acetyl-D-hexosamine residues in N-acetyl-beta-D-hexosaminides.</text>
        <dbReference type="EC" id="3.2.1.52"/>
    </reaction>
</comment>
<evidence type="ECO:0000256" key="4">
    <source>
        <dbReference type="ARBA" id="ARBA00022801"/>
    </source>
</evidence>
<dbReference type="Proteomes" id="UP000085678">
    <property type="component" value="Unplaced"/>
</dbReference>
<dbReference type="AlphaFoldDB" id="A0A1S3JE28"/>
<dbReference type="InterPro" id="IPR015883">
    <property type="entry name" value="Glyco_hydro_20_cat"/>
</dbReference>
<accession>A0A1S3JE28</accession>
<dbReference type="EC" id="3.2.1.52" evidence="3"/>
<dbReference type="STRING" id="7574.A0A1S3JE28"/>
<dbReference type="OrthoDB" id="47475at2759"/>
<dbReference type="InterPro" id="IPR017853">
    <property type="entry name" value="GH"/>
</dbReference>
<dbReference type="RefSeq" id="XP_013408583.1">
    <property type="nucleotide sequence ID" value="XM_013553129.1"/>
</dbReference>
<dbReference type="OMA" id="MKYWEEL"/>
<dbReference type="PANTHER" id="PTHR21040:SF8">
    <property type="entry name" value="BCDNA.GH04120"/>
    <property type="match status" value="1"/>
</dbReference>
<evidence type="ECO:0000256" key="1">
    <source>
        <dbReference type="ARBA" id="ARBA00001231"/>
    </source>
</evidence>
<feature type="domain" description="Glycoside hydrolase family 20 catalytic" evidence="5">
    <location>
        <begin position="60"/>
        <end position="208"/>
    </location>
</feature>
<dbReference type="Gene3D" id="3.20.20.80">
    <property type="entry name" value="Glycosidases"/>
    <property type="match status" value="1"/>
</dbReference>
<keyword evidence="4" id="KW-0378">Hydrolase</keyword>
<gene>
    <name evidence="7" type="primary">LOC106172422</name>
</gene>
<dbReference type="KEGG" id="lak:106172422"/>
<protein>
    <recommendedName>
        <fullName evidence="3">beta-N-acetylhexosaminidase</fullName>
        <ecNumber evidence="3">3.2.1.52</ecNumber>
    </recommendedName>
</protein>
<dbReference type="Pfam" id="PF00728">
    <property type="entry name" value="Glyco_hydro_20"/>
    <property type="match status" value="1"/>
</dbReference>
<dbReference type="GO" id="GO:0005975">
    <property type="term" value="P:carbohydrate metabolic process"/>
    <property type="evidence" value="ECO:0007669"/>
    <property type="project" value="InterPro"/>
</dbReference>
<evidence type="ECO:0000313" key="6">
    <source>
        <dbReference type="Proteomes" id="UP000085678"/>
    </source>
</evidence>
<reference evidence="7" key="1">
    <citation type="submission" date="2025-08" db="UniProtKB">
        <authorList>
            <consortium name="RefSeq"/>
        </authorList>
    </citation>
    <scope>IDENTIFICATION</scope>
    <source>
        <tissue evidence="7">Gonads</tissue>
    </source>
</reference>
<evidence type="ECO:0000256" key="3">
    <source>
        <dbReference type="ARBA" id="ARBA00012663"/>
    </source>
</evidence>
<evidence type="ECO:0000259" key="5">
    <source>
        <dbReference type="Pfam" id="PF00728"/>
    </source>
</evidence>
<organism evidence="6 7">
    <name type="scientific">Lingula anatina</name>
    <name type="common">Brachiopod</name>
    <name type="synonym">Lingula unguis</name>
    <dbReference type="NCBI Taxonomy" id="7574"/>
    <lineage>
        <taxon>Eukaryota</taxon>
        <taxon>Metazoa</taxon>
        <taxon>Spiralia</taxon>
        <taxon>Lophotrochozoa</taxon>
        <taxon>Brachiopoda</taxon>
        <taxon>Linguliformea</taxon>
        <taxon>Lingulata</taxon>
        <taxon>Lingulida</taxon>
        <taxon>Linguloidea</taxon>
        <taxon>Lingulidae</taxon>
        <taxon>Lingula</taxon>
    </lineage>
</organism>
<dbReference type="InParanoid" id="A0A1S3JE28"/>
<dbReference type="SUPFAM" id="SSF51445">
    <property type="entry name" value="(Trans)glycosidases"/>
    <property type="match status" value="1"/>
</dbReference>
<dbReference type="PANTHER" id="PTHR21040">
    <property type="entry name" value="BCDNA.GH04120"/>
    <property type="match status" value="1"/>
</dbReference>
<keyword evidence="6" id="KW-1185">Reference proteome</keyword>